<protein>
    <submittedName>
        <fullName evidence="2">DUF4278 domain-containing protein</fullName>
    </submittedName>
</protein>
<keyword evidence="1" id="KW-1133">Transmembrane helix</keyword>
<dbReference type="Pfam" id="PF14105">
    <property type="entry name" value="DUF4278"/>
    <property type="match status" value="1"/>
</dbReference>
<dbReference type="RefSeq" id="WP_190877248.1">
    <property type="nucleotide sequence ID" value="NZ_CP159837.1"/>
</dbReference>
<keyword evidence="1" id="KW-0812">Transmembrane</keyword>
<feature type="transmembrane region" description="Helical" evidence="1">
    <location>
        <begin position="26"/>
        <end position="59"/>
    </location>
</feature>
<dbReference type="AlphaFoldDB" id="A0AAU8J7X0"/>
<gene>
    <name evidence="2" type="ORF">ABWT76_003885</name>
</gene>
<name>A0AAU8J7X0_9CYAN</name>
<evidence type="ECO:0000313" key="2">
    <source>
        <dbReference type="EMBL" id="XCM35224.1"/>
    </source>
</evidence>
<dbReference type="InterPro" id="IPR025458">
    <property type="entry name" value="DUF4278"/>
</dbReference>
<keyword evidence="1" id="KW-0472">Membrane</keyword>
<reference evidence="2" key="1">
    <citation type="submission" date="2024-07" db="EMBL/GenBank/DDBJ databases">
        <authorList>
            <person name="Kim Y.J."/>
            <person name="Jeong J.Y."/>
        </authorList>
    </citation>
    <scope>NUCLEOTIDE SEQUENCE</scope>
    <source>
        <strain evidence="2">GIHE-MW2</strain>
    </source>
</reference>
<organism evidence="2">
    <name type="scientific">Planktothricoides raciborskii GIHE-MW2</name>
    <dbReference type="NCBI Taxonomy" id="2792601"/>
    <lineage>
        <taxon>Bacteria</taxon>
        <taxon>Bacillati</taxon>
        <taxon>Cyanobacteriota</taxon>
        <taxon>Cyanophyceae</taxon>
        <taxon>Oscillatoriophycideae</taxon>
        <taxon>Oscillatoriales</taxon>
        <taxon>Oscillatoriaceae</taxon>
        <taxon>Planktothricoides</taxon>
    </lineage>
</organism>
<proteinExistence type="predicted"/>
<dbReference type="EMBL" id="CP159837">
    <property type="protein sequence ID" value="XCM35224.1"/>
    <property type="molecule type" value="Genomic_DNA"/>
</dbReference>
<accession>A0AAU8J7X0</accession>
<evidence type="ECO:0000256" key="1">
    <source>
        <dbReference type="SAM" id="Phobius"/>
    </source>
</evidence>
<sequence>MAWYFIIPLGLALVVYYILKHATDEIAYIATAILVVSLIVSLVIAPWQFQFLLLLLVLLSNIRIWQKTEDLEDDLSPADPKINMSYRGINYEVQPKNAIAANEEVKKAEMIIGKYRGQVLKTHSPQHTQVQSETTRNFEIQYRGIKVKPQPSSLTEVTESTR</sequence>